<reference evidence="7" key="1">
    <citation type="submission" date="2023-03" db="EMBL/GenBank/DDBJ databases">
        <title>Massive genome expansion in bonnet fungi (Mycena s.s.) driven by repeated elements and novel gene families across ecological guilds.</title>
        <authorList>
            <consortium name="Lawrence Berkeley National Laboratory"/>
            <person name="Harder C.B."/>
            <person name="Miyauchi S."/>
            <person name="Viragh M."/>
            <person name="Kuo A."/>
            <person name="Thoen E."/>
            <person name="Andreopoulos B."/>
            <person name="Lu D."/>
            <person name="Skrede I."/>
            <person name="Drula E."/>
            <person name="Henrissat B."/>
            <person name="Morin E."/>
            <person name="Kohler A."/>
            <person name="Barry K."/>
            <person name="LaButti K."/>
            <person name="Morin E."/>
            <person name="Salamov A."/>
            <person name="Lipzen A."/>
            <person name="Mereny Z."/>
            <person name="Hegedus B."/>
            <person name="Baldrian P."/>
            <person name="Stursova M."/>
            <person name="Weitz H."/>
            <person name="Taylor A."/>
            <person name="Grigoriev I.V."/>
            <person name="Nagy L.G."/>
            <person name="Martin F."/>
            <person name="Kauserud H."/>
        </authorList>
    </citation>
    <scope>NUCLEOTIDE SEQUENCE</scope>
    <source>
        <strain evidence="7">CBHHK182m</strain>
    </source>
</reference>
<evidence type="ECO:0000256" key="5">
    <source>
        <dbReference type="SAM" id="SignalP"/>
    </source>
</evidence>
<dbReference type="EMBL" id="JARKIB010000008">
    <property type="protein sequence ID" value="KAJ7777397.1"/>
    <property type="molecule type" value="Genomic_DNA"/>
</dbReference>
<dbReference type="InterPro" id="IPR029058">
    <property type="entry name" value="AB_hydrolase_fold"/>
</dbReference>
<proteinExistence type="inferred from homology"/>
<feature type="domain" description="Fungal lipase-type" evidence="6">
    <location>
        <begin position="109"/>
        <end position="238"/>
    </location>
</feature>
<dbReference type="GO" id="GO:0016787">
    <property type="term" value="F:hydrolase activity"/>
    <property type="evidence" value="ECO:0007669"/>
    <property type="project" value="UniProtKB-KW"/>
</dbReference>
<accession>A0AAD7K3A1</accession>
<dbReference type="PANTHER" id="PTHR45856:SF25">
    <property type="entry name" value="FUNGAL LIPASE-LIKE DOMAIN-CONTAINING PROTEIN"/>
    <property type="match status" value="1"/>
</dbReference>
<keyword evidence="7" id="KW-0378">Hydrolase</keyword>
<protein>
    <submittedName>
        <fullName evidence="7">Alpha/Beta hydrolase protein</fullName>
    </submittedName>
</protein>
<evidence type="ECO:0000313" key="7">
    <source>
        <dbReference type="EMBL" id="KAJ7777397.1"/>
    </source>
</evidence>
<dbReference type="Pfam" id="PF01764">
    <property type="entry name" value="Lipase_3"/>
    <property type="match status" value="1"/>
</dbReference>
<dbReference type="GO" id="GO:0006629">
    <property type="term" value="P:lipid metabolic process"/>
    <property type="evidence" value="ECO:0007669"/>
    <property type="project" value="InterPro"/>
</dbReference>
<evidence type="ECO:0000256" key="3">
    <source>
        <dbReference type="ARBA" id="ARBA00047591"/>
    </source>
</evidence>
<dbReference type="SUPFAM" id="SSF53474">
    <property type="entry name" value="alpha/beta-Hydrolases"/>
    <property type="match status" value="1"/>
</dbReference>
<keyword evidence="8" id="KW-1185">Reference proteome</keyword>
<dbReference type="AlphaFoldDB" id="A0AAD7K3A1"/>
<organism evidence="7 8">
    <name type="scientific">Mycena metata</name>
    <dbReference type="NCBI Taxonomy" id="1033252"/>
    <lineage>
        <taxon>Eukaryota</taxon>
        <taxon>Fungi</taxon>
        <taxon>Dikarya</taxon>
        <taxon>Basidiomycota</taxon>
        <taxon>Agaricomycotina</taxon>
        <taxon>Agaricomycetes</taxon>
        <taxon>Agaricomycetidae</taxon>
        <taxon>Agaricales</taxon>
        <taxon>Marasmiineae</taxon>
        <taxon>Mycenaceae</taxon>
        <taxon>Mycena</taxon>
    </lineage>
</organism>
<gene>
    <name evidence="7" type="ORF">B0H16DRAFT_1407036</name>
</gene>
<comment type="caution">
    <text evidence="7">The sequence shown here is derived from an EMBL/GenBank/DDBJ whole genome shotgun (WGS) entry which is preliminary data.</text>
</comment>
<dbReference type="PANTHER" id="PTHR45856">
    <property type="entry name" value="ALPHA/BETA-HYDROLASES SUPERFAMILY PROTEIN"/>
    <property type="match status" value="1"/>
</dbReference>
<feature type="signal peptide" evidence="5">
    <location>
        <begin position="1"/>
        <end position="18"/>
    </location>
</feature>
<comment type="similarity">
    <text evidence="2">Belongs to the AB hydrolase superfamily. Lipase family. Class 3 subfamily.</text>
</comment>
<dbReference type="InterPro" id="IPR002921">
    <property type="entry name" value="Fungal_lipase-type"/>
</dbReference>
<evidence type="ECO:0000256" key="1">
    <source>
        <dbReference type="ARBA" id="ARBA00023157"/>
    </source>
</evidence>
<sequence length="306" mass="32672">MHLTRIAFFAFLVVPGHPVPVPQASEGVTPVSNTQVATYRPYTYFASAGYCPANSTLAWSCGANCLANPDFKPIASGGEGVFVQYWFVGYSPSLKRVIVSHEGSRLNSIVSMLTDASILQTTLNSALFPGIGSDISVHAGFLDEHAKTATLILSAVEKALGKYDANHVTLVGHSLVSGALALLDSVYLPLHLPSAVKFNTVTYGLPRVGNLAFANYVDAHLSLTRINNQKDIVPILPSRIPLPLLDYQHPAGEIHIQASGEWDSCQGQENESKLCSAGGTSLLTGSIANHDGLYEIEISCSYLTDV</sequence>
<dbReference type="Gene3D" id="3.40.50.1820">
    <property type="entry name" value="alpha/beta hydrolase"/>
    <property type="match status" value="1"/>
</dbReference>
<keyword evidence="5" id="KW-0732">Signal</keyword>
<dbReference type="CDD" id="cd00519">
    <property type="entry name" value="Lipase_3"/>
    <property type="match status" value="1"/>
</dbReference>
<evidence type="ECO:0000313" key="8">
    <source>
        <dbReference type="Proteomes" id="UP001215598"/>
    </source>
</evidence>
<evidence type="ECO:0000259" key="6">
    <source>
        <dbReference type="Pfam" id="PF01764"/>
    </source>
</evidence>
<feature type="chain" id="PRO_5041950710" evidence="5">
    <location>
        <begin position="19"/>
        <end position="306"/>
    </location>
</feature>
<evidence type="ECO:0000256" key="2">
    <source>
        <dbReference type="ARBA" id="ARBA00043996"/>
    </source>
</evidence>
<name>A0AAD7K3A1_9AGAR</name>
<dbReference type="Proteomes" id="UP001215598">
    <property type="component" value="Unassembled WGS sequence"/>
</dbReference>
<keyword evidence="1" id="KW-1015">Disulfide bond</keyword>
<dbReference type="InterPro" id="IPR051218">
    <property type="entry name" value="Sec_MonoDiacylglyc_Lipase"/>
</dbReference>
<evidence type="ECO:0000256" key="4">
    <source>
        <dbReference type="ARBA" id="ARBA00048461"/>
    </source>
</evidence>
<comment type="catalytic activity">
    <reaction evidence="4">
        <text>a monoacylglycerol + H2O = glycerol + a fatty acid + H(+)</text>
        <dbReference type="Rhea" id="RHEA:15245"/>
        <dbReference type="ChEBI" id="CHEBI:15377"/>
        <dbReference type="ChEBI" id="CHEBI:15378"/>
        <dbReference type="ChEBI" id="CHEBI:17408"/>
        <dbReference type="ChEBI" id="CHEBI:17754"/>
        <dbReference type="ChEBI" id="CHEBI:28868"/>
    </reaction>
</comment>
<comment type="catalytic activity">
    <reaction evidence="3">
        <text>a diacylglycerol + H2O = a monoacylglycerol + a fatty acid + H(+)</text>
        <dbReference type="Rhea" id="RHEA:32731"/>
        <dbReference type="ChEBI" id="CHEBI:15377"/>
        <dbReference type="ChEBI" id="CHEBI:15378"/>
        <dbReference type="ChEBI" id="CHEBI:17408"/>
        <dbReference type="ChEBI" id="CHEBI:18035"/>
        <dbReference type="ChEBI" id="CHEBI:28868"/>
    </reaction>
</comment>